<evidence type="ECO:0000313" key="3">
    <source>
        <dbReference type="EMBL" id="KYC46571.1"/>
    </source>
</evidence>
<evidence type="ECO:0000259" key="1">
    <source>
        <dbReference type="Pfam" id="PF04010"/>
    </source>
</evidence>
<evidence type="ECO:0000313" key="6">
    <source>
        <dbReference type="Proteomes" id="UP000092401"/>
    </source>
</evidence>
<name>A0A150J1G2_9EURY</name>
<dbReference type="AlphaFoldDB" id="A0A150J1G2"/>
<gene>
    <name evidence="2" type="ORF">APG10_01637</name>
    <name evidence="3" type="ORF">APG11_01823</name>
    <name evidence="4" type="ORF">APG12_00368</name>
</gene>
<evidence type="ECO:0000313" key="5">
    <source>
        <dbReference type="Proteomes" id="UP000091929"/>
    </source>
</evidence>
<dbReference type="Pfam" id="PF04010">
    <property type="entry name" value="DUF357"/>
    <property type="match status" value="1"/>
</dbReference>
<dbReference type="EMBL" id="LNGF01000060">
    <property type="protein sequence ID" value="KYC46571.1"/>
    <property type="molecule type" value="Genomic_DNA"/>
</dbReference>
<dbReference type="PATRIC" id="fig|1706437.3.peg.1832"/>
<evidence type="ECO:0000313" key="7">
    <source>
        <dbReference type="Proteomes" id="UP000092403"/>
    </source>
</evidence>
<organism evidence="4 7">
    <name type="scientific">Candidatus Methanofastidiosum methylothiophilum</name>
    <dbReference type="NCBI Taxonomy" id="1705564"/>
    <lineage>
        <taxon>Archaea</taxon>
        <taxon>Methanobacteriati</taxon>
        <taxon>Methanobacteriota</taxon>
        <taxon>Stenosarchaea group</taxon>
        <taxon>Candidatus Methanofastidiosia</taxon>
        <taxon>Candidatus Methanofastidiosales</taxon>
        <taxon>Candidatus Methanofastidiosaceae</taxon>
        <taxon>Candidatus Methanofastidiosum</taxon>
    </lineage>
</organism>
<dbReference type="InterPro" id="IPR023140">
    <property type="entry name" value="DUF357"/>
</dbReference>
<accession>A0A150J1G2</accession>
<dbReference type="Proteomes" id="UP000091929">
    <property type="component" value="Unassembled WGS sequence"/>
</dbReference>
<accession>A0A150INF9</accession>
<proteinExistence type="predicted"/>
<dbReference type="PATRIC" id="fig|1706436.3.peg.1654"/>
<feature type="domain" description="DUF357" evidence="1">
    <location>
        <begin position="11"/>
        <end position="83"/>
    </location>
</feature>
<dbReference type="PATRIC" id="fig|1706438.3.peg.367"/>
<dbReference type="EMBL" id="LNGE01000056">
    <property type="protein sequence ID" value="KYC44559.1"/>
    <property type="molecule type" value="Genomic_DNA"/>
</dbReference>
<dbReference type="SUPFAM" id="SSF158372">
    <property type="entry name" value="AF1782-like"/>
    <property type="match status" value="1"/>
</dbReference>
<dbReference type="Gene3D" id="1.20.1270.90">
    <property type="entry name" value="AF1782-like"/>
    <property type="match status" value="1"/>
</dbReference>
<comment type="caution">
    <text evidence="4">The sequence shown here is derived from an EMBL/GenBank/DDBJ whole genome shotgun (WGS) entry which is preliminary data.</text>
</comment>
<protein>
    <recommendedName>
        <fullName evidence="1">DUF357 domain-containing protein</fullName>
    </recommendedName>
</protein>
<dbReference type="Proteomes" id="UP000092401">
    <property type="component" value="Unassembled WGS sequence"/>
</dbReference>
<dbReference type="Proteomes" id="UP000092403">
    <property type="component" value="Unassembled WGS sequence"/>
</dbReference>
<reference evidence="5 6" key="1">
    <citation type="journal article" date="2016" name="ISME J.">
        <title>Chasing the elusive Euryarchaeota class WSA2: genomes reveal a uniquely fastidious methyl-reducing methanogen.</title>
        <authorList>
            <person name="Nobu M.K."/>
            <person name="Narihiro T."/>
            <person name="Kuroda K."/>
            <person name="Mei R."/>
            <person name="Liu W.T."/>
        </authorList>
    </citation>
    <scope>NUCLEOTIDE SEQUENCE [LARGE SCALE GENOMIC DNA]</scope>
    <source>
        <strain evidence="2">B03fssc0709_Meth_Bin005</strain>
        <strain evidence="3">B15fssc0709_Meth_Bin003</strain>
        <strain evidence="4">BMIXfssc0709_Meth_Bin006</strain>
    </source>
</reference>
<sequence length="98" mass="11489">MREISDEKLTRYFEIAKKAFDDIKITPPKGSHMEKVANDYLDMAKRYYEDAKYFKEKGDYVTAFASLNYLHGYLDAGARLGVFKVSTTEYFAFEEETR</sequence>
<evidence type="ECO:0000313" key="2">
    <source>
        <dbReference type="EMBL" id="KYC44559.1"/>
    </source>
</evidence>
<evidence type="ECO:0000313" key="4">
    <source>
        <dbReference type="EMBL" id="KYC51083.1"/>
    </source>
</evidence>
<accession>A0A150IHX9</accession>
<dbReference type="EMBL" id="LNJC01000004">
    <property type="protein sequence ID" value="KYC51083.1"/>
    <property type="molecule type" value="Genomic_DNA"/>
</dbReference>
<dbReference type="InterPro" id="IPR036809">
    <property type="entry name" value="AF1782-like_sf"/>
</dbReference>